<dbReference type="InterPro" id="IPR001965">
    <property type="entry name" value="Znf_PHD"/>
</dbReference>
<dbReference type="EMBL" id="MU167211">
    <property type="protein sequence ID" value="KAG0151779.1"/>
    <property type="molecule type" value="Genomic_DNA"/>
</dbReference>
<feature type="region of interest" description="Disordered" evidence="4">
    <location>
        <begin position="219"/>
        <end position="251"/>
    </location>
</feature>
<sequence>MTDSEFPSRPPHQLTPDHEDSESSSAHMSTTSSARLRTRTTTTTSNEKSITEGPIPKEVPSRLTNPQSAAGPTTTKKGSTKSGSKKSTKASAGNSAGGPRRASLNSKKEKRERKTTVPDQGPVTSDLSSPALHQHNPSSLKLTSDRAHADQNLDDEQNGSAVTRCVCGEDNEEANDVIMFQCDKCSVWQHGPCVGLYAEFPGDYFCELCRPDLHANGQYHKSSPATATTAQSKRSPSLTSSAPTHRRERVTTDAASLAAFLTDAGVKPEDQVSLGGFALPIFAQTRRQSNKLVDPLKKQRSPSAELSEQPVLKDTAKSKRKRQPEDLDEGPPHEEPEQNNNAEEKTKRRRISPTATELASPAPSNSTLGGKTQTNTLSATGPLAMLAATPAPAPVVPPAPKNNKRARKIDDVDESMKTKAFGPKPSLANPPLIASGSGSGSGGGSSTAHRRGSPTKRSKEDNRKPAREPTPQDTSVGWGLPDHLGYLSYLLPSPSPVPIASGEPATRVKFPPKRATVADLRKRAKHLVDYLTKVQIETSDREKRSELISKAASPSSFSDITAPVVSSETLEIMDDLTRELYHWQEKYKQ</sequence>
<keyword evidence="2" id="KW-0863">Zinc-finger</keyword>
<evidence type="ECO:0000256" key="3">
    <source>
        <dbReference type="ARBA" id="ARBA00022833"/>
    </source>
</evidence>
<dbReference type="AlphaFoldDB" id="A0A9P6TH71"/>
<feature type="compositionally biased region" description="Polar residues" evidence="4">
    <location>
        <begin position="353"/>
        <end position="378"/>
    </location>
</feature>
<dbReference type="PANTHER" id="PTHR47793">
    <property type="entry name" value="HISTONE DEACETYLASE COMPLEX SUBUNIT CTI6"/>
    <property type="match status" value="1"/>
</dbReference>
<evidence type="ECO:0000256" key="4">
    <source>
        <dbReference type="SAM" id="MobiDB-lite"/>
    </source>
</evidence>
<evidence type="ECO:0000256" key="2">
    <source>
        <dbReference type="ARBA" id="ARBA00022771"/>
    </source>
</evidence>
<feature type="compositionally biased region" description="Basic and acidic residues" evidence="4">
    <location>
        <begin position="457"/>
        <end position="467"/>
    </location>
</feature>
<dbReference type="InterPro" id="IPR013083">
    <property type="entry name" value="Znf_RING/FYVE/PHD"/>
</dbReference>
<feature type="compositionally biased region" description="Low complexity" evidence="4">
    <location>
        <begin position="23"/>
        <end position="45"/>
    </location>
</feature>
<feature type="domain" description="Zinc finger PHD-type" evidence="5">
    <location>
        <begin position="164"/>
        <end position="210"/>
    </location>
</feature>
<keyword evidence="3" id="KW-0862">Zinc</keyword>
<dbReference type="PROSITE" id="PS01359">
    <property type="entry name" value="ZF_PHD_1"/>
    <property type="match status" value="1"/>
</dbReference>
<dbReference type="InterPro" id="IPR011011">
    <property type="entry name" value="Znf_FYVE_PHD"/>
</dbReference>
<feature type="compositionally biased region" description="Basic and acidic residues" evidence="4">
    <location>
        <begin position="408"/>
        <end position="417"/>
    </location>
</feature>
<feature type="compositionally biased region" description="Low complexity" evidence="4">
    <location>
        <begin position="69"/>
        <end position="82"/>
    </location>
</feature>
<dbReference type="InterPro" id="IPR053051">
    <property type="entry name" value="HDAC_complex_subunit"/>
</dbReference>
<dbReference type="SMART" id="SM00249">
    <property type="entry name" value="PHD"/>
    <property type="match status" value="1"/>
</dbReference>
<feature type="compositionally biased region" description="Polar residues" evidence="4">
    <location>
        <begin position="219"/>
        <end position="243"/>
    </location>
</feature>
<evidence type="ECO:0000313" key="7">
    <source>
        <dbReference type="Proteomes" id="UP000886653"/>
    </source>
</evidence>
<feature type="compositionally biased region" description="Basic and acidic residues" evidence="4">
    <location>
        <begin position="330"/>
        <end position="346"/>
    </location>
</feature>
<dbReference type="SUPFAM" id="SSF57903">
    <property type="entry name" value="FYVE/PHD zinc finger"/>
    <property type="match status" value="1"/>
</dbReference>
<dbReference type="OrthoDB" id="79252at2759"/>
<evidence type="ECO:0000256" key="1">
    <source>
        <dbReference type="ARBA" id="ARBA00022723"/>
    </source>
</evidence>
<keyword evidence="7" id="KW-1185">Reference proteome</keyword>
<dbReference type="InterPro" id="IPR019786">
    <property type="entry name" value="Zinc_finger_PHD-type_CS"/>
</dbReference>
<feature type="compositionally biased region" description="Low complexity" evidence="4">
    <location>
        <begin position="379"/>
        <end position="390"/>
    </location>
</feature>
<reference evidence="6" key="1">
    <citation type="submission" date="2013-11" db="EMBL/GenBank/DDBJ databases">
        <title>Genome sequence of the fusiform rust pathogen reveals effectors for host alternation and coevolution with pine.</title>
        <authorList>
            <consortium name="DOE Joint Genome Institute"/>
            <person name="Smith K."/>
            <person name="Pendleton A."/>
            <person name="Kubisiak T."/>
            <person name="Anderson C."/>
            <person name="Salamov A."/>
            <person name="Aerts A."/>
            <person name="Riley R."/>
            <person name="Clum A."/>
            <person name="Lindquist E."/>
            <person name="Ence D."/>
            <person name="Campbell M."/>
            <person name="Kronenberg Z."/>
            <person name="Feau N."/>
            <person name="Dhillon B."/>
            <person name="Hamelin R."/>
            <person name="Burleigh J."/>
            <person name="Smith J."/>
            <person name="Yandell M."/>
            <person name="Nelson C."/>
            <person name="Grigoriev I."/>
            <person name="Davis J."/>
        </authorList>
    </citation>
    <scope>NUCLEOTIDE SEQUENCE</scope>
    <source>
        <strain evidence="6">G11</strain>
    </source>
</reference>
<feature type="region of interest" description="Disordered" evidence="4">
    <location>
        <begin position="1"/>
        <end position="144"/>
    </location>
</feature>
<feature type="compositionally biased region" description="Low complexity" evidence="4">
    <location>
        <begin position="89"/>
        <end position="98"/>
    </location>
</feature>
<protein>
    <recommendedName>
        <fullName evidence="5">Zinc finger PHD-type domain-containing protein</fullName>
    </recommendedName>
</protein>
<dbReference type="Gene3D" id="3.30.40.10">
    <property type="entry name" value="Zinc/RING finger domain, C3HC4 (zinc finger)"/>
    <property type="match status" value="1"/>
</dbReference>
<feature type="compositionally biased region" description="Pro residues" evidence="4">
    <location>
        <begin position="391"/>
        <end position="400"/>
    </location>
</feature>
<name>A0A9P6TH71_9BASI</name>
<accession>A0A9P6TH71</accession>
<keyword evidence="1" id="KW-0479">Metal-binding</keyword>
<evidence type="ECO:0000313" key="6">
    <source>
        <dbReference type="EMBL" id="KAG0151779.1"/>
    </source>
</evidence>
<organism evidence="6 7">
    <name type="scientific">Cronartium quercuum f. sp. fusiforme G11</name>
    <dbReference type="NCBI Taxonomy" id="708437"/>
    <lineage>
        <taxon>Eukaryota</taxon>
        <taxon>Fungi</taxon>
        <taxon>Dikarya</taxon>
        <taxon>Basidiomycota</taxon>
        <taxon>Pucciniomycotina</taxon>
        <taxon>Pucciniomycetes</taxon>
        <taxon>Pucciniales</taxon>
        <taxon>Coleosporiaceae</taxon>
        <taxon>Cronartium</taxon>
    </lineage>
</organism>
<proteinExistence type="predicted"/>
<dbReference type="Pfam" id="PF20826">
    <property type="entry name" value="PHD_5"/>
    <property type="match status" value="1"/>
</dbReference>
<dbReference type="Proteomes" id="UP000886653">
    <property type="component" value="Unassembled WGS sequence"/>
</dbReference>
<dbReference type="GO" id="GO:0008270">
    <property type="term" value="F:zinc ion binding"/>
    <property type="evidence" value="ECO:0007669"/>
    <property type="project" value="UniProtKB-KW"/>
</dbReference>
<dbReference type="PANTHER" id="PTHR47793:SF1">
    <property type="entry name" value="HISTONE DEACETYLASE COMPLEX SUBUNIT CTI6"/>
    <property type="match status" value="1"/>
</dbReference>
<gene>
    <name evidence="6" type="ORF">CROQUDRAFT_650819</name>
</gene>
<feature type="region of interest" description="Disordered" evidence="4">
    <location>
        <begin position="292"/>
        <end position="479"/>
    </location>
</feature>
<feature type="compositionally biased region" description="Basic and acidic residues" evidence="4">
    <location>
        <begin position="106"/>
        <end position="116"/>
    </location>
</feature>
<comment type="caution">
    <text evidence="6">The sequence shown here is derived from an EMBL/GenBank/DDBJ whole genome shotgun (WGS) entry which is preliminary data.</text>
</comment>
<evidence type="ECO:0000259" key="5">
    <source>
        <dbReference type="SMART" id="SM00249"/>
    </source>
</evidence>